<keyword evidence="8" id="KW-1185">Reference proteome</keyword>
<dbReference type="EMBL" id="BMDZ01000020">
    <property type="protein sequence ID" value="GGB38954.1"/>
    <property type="molecule type" value="Genomic_DNA"/>
</dbReference>
<reference evidence="8" key="1">
    <citation type="journal article" date="2019" name="Int. J. Syst. Evol. Microbiol.">
        <title>The Global Catalogue of Microorganisms (GCM) 10K type strain sequencing project: providing services to taxonomists for standard genome sequencing and annotation.</title>
        <authorList>
            <consortium name="The Broad Institute Genomics Platform"/>
            <consortium name="The Broad Institute Genome Sequencing Center for Infectious Disease"/>
            <person name="Wu L."/>
            <person name="Ma J."/>
        </authorList>
    </citation>
    <scope>NUCLEOTIDE SEQUENCE [LARGE SCALE GENOMIC DNA]</scope>
    <source>
        <strain evidence="8">CGMCC 1.10188</strain>
    </source>
</reference>
<gene>
    <name evidence="7" type="ORF">GCM10011505_20640</name>
</gene>
<evidence type="ECO:0000313" key="8">
    <source>
        <dbReference type="Proteomes" id="UP000603352"/>
    </source>
</evidence>
<dbReference type="CDD" id="cd01743">
    <property type="entry name" value="GATase1_Anthranilate_Synthase"/>
    <property type="match status" value="1"/>
</dbReference>
<accession>A0ABQ1IFK4</accession>
<dbReference type="InterPro" id="IPR015890">
    <property type="entry name" value="Chorismate_C"/>
</dbReference>
<dbReference type="Gene3D" id="3.40.50.880">
    <property type="match status" value="1"/>
</dbReference>
<evidence type="ECO:0000256" key="2">
    <source>
        <dbReference type="NCBIfam" id="TIGR01815"/>
    </source>
</evidence>
<keyword evidence="3" id="KW-0057">Aromatic amino acid biosynthesis</keyword>
<dbReference type="InterPro" id="IPR010112">
    <property type="entry name" value="TrpE-G_bact"/>
</dbReference>
<evidence type="ECO:0000259" key="5">
    <source>
        <dbReference type="Pfam" id="PF00425"/>
    </source>
</evidence>
<sequence length="758" mass="82366">MPATIPTTTPDLHSWRTAGGITIRRHIEPLPHETATEPLIDALDTRPGVLLASSYDYPGRYVRYDIGFTDPPLVFTARMSGLSGAEVDMRALNARGQVLLPAITRALADHPDVTGIVVDDIQVTARIMDSPADFPEEARSRQPSAFSAIRAITALFDSREDGHLGLYGAFGYDIALAFERIPLHQKRMSDHRDIVLYLPDRLISVDHAARRASLISYEFTVDGVMTDGLPRTVPEDAPAPPPANAAADDMAPGAYAALVEQALPEFAAGNLFEVVPGRVFRRPAATAPSELFRRLRRRNPAPYGFLINLGRSEHLVGASPEMYVRVTGRRIETCPISGTIARGRDAMEDAERIRTLLASAKEEAELTMCTDVDRNDKSRVSVPGSVRIVGRRQIEMYSRLIHTVDHVEGMLAEGYDAIDAFLSHCWAVTVTGAPKRAAMSWIEAHEHSPRAWYGGAVGRIGFNGDMNTGLTLRTIRIRGGVAEVRAGATLLFDSEPAAEEAETVLKASAMVDVLERPDQDHRPVVPAYPGRGLKILLIDHEDSFVHTLSGYLRSTGADTVTYRSPVDTDLPRRMKPDLAVLSPGPRRPADFAMSRTLELLLQAGIPVFGVCLGLQGIVEYFGGELGRLAVPMHGKPSRIRRLMPDLLFDGLPDDITVGRYHSLYAARLPACLEATAVDDTGIVMALRHRTLPIRAVQFHPESLLSLHDGAGPAMIANLCRLSGWTGGTAGHPHNPGAGPGAAMMTGSALNMHVPHRIA</sequence>
<keyword evidence="1" id="KW-0315">Glutamine amidotransferase</keyword>
<comment type="pathway">
    <text evidence="3">Amino-acid biosynthesis; L-tryptophan biosynthesis; L-tryptophan from chorismate: step 1/5.</text>
</comment>
<dbReference type="PANTHER" id="PTHR11236:SF9">
    <property type="entry name" value="ANTHRANILATE SYNTHASE COMPONENT 1"/>
    <property type="match status" value="1"/>
</dbReference>
<dbReference type="PRINTS" id="PR00097">
    <property type="entry name" value="ANTSNTHASEII"/>
</dbReference>
<evidence type="ECO:0000259" key="6">
    <source>
        <dbReference type="Pfam" id="PF04715"/>
    </source>
</evidence>
<feature type="domain" description="Chorismate-utilising enzyme C-terminal" evidence="5">
    <location>
        <begin position="254"/>
        <end position="506"/>
    </location>
</feature>
<dbReference type="InterPro" id="IPR017926">
    <property type="entry name" value="GATASE"/>
</dbReference>
<dbReference type="Pfam" id="PF00117">
    <property type="entry name" value="GATase"/>
    <property type="match status" value="1"/>
</dbReference>
<keyword evidence="3" id="KW-0456">Lyase</keyword>
<dbReference type="SUPFAM" id="SSF52317">
    <property type="entry name" value="Class I glutamine amidotransferase-like"/>
    <property type="match status" value="1"/>
</dbReference>
<evidence type="ECO:0000256" key="1">
    <source>
        <dbReference type="ARBA" id="ARBA00022962"/>
    </source>
</evidence>
<dbReference type="Pfam" id="PF04715">
    <property type="entry name" value="Anth_synt_I_N"/>
    <property type="match status" value="1"/>
</dbReference>
<dbReference type="Gene3D" id="3.60.120.10">
    <property type="entry name" value="Anthranilate synthase"/>
    <property type="match status" value="1"/>
</dbReference>
<dbReference type="NCBIfam" id="TIGR01815">
    <property type="entry name" value="TrpE-clade3"/>
    <property type="match status" value="1"/>
</dbReference>
<keyword evidence="3" id="KW-0822">Tryptophan biosynthesis</keyword>
<dbReference type="InterPro" id="IPR006805">
    <property type="entry name" value="Anth_synth_I_N"/>
</dbReference>
<dbReference type="InterPro" id="IPR029062">
    <property type="entry name" value="Class_I_gatase-like"/>
</dbReference>
<dbReference type="PRINTS" id="PR00096">
    <property type="entry name" value="GATASE"/>
</dbReference>
<dbReference type="SUPFAM" id="SSF56322">
    <property type="entry name" value="ADC synthase"/>
    <property type="match status" value="1"/>
</dbReference>
<dbReference type="Proteomes" id="UP000603352">
    <property type="component" value="Unassembled WGS sequence"/>
</dbReference>
<comment type="catalytic activity">
    <reaction evidence="3">
        <text>chorismate + L-glutamine = anthranilate + pyruvate + L-glutamate + H(+)</text>
        <dbReference type="Rhea" id="RHEA:21732"/>
        <dbReference type="ChEBI" id="CHEBI:15361"/>
        <dbReference type="ChEBI" id="CHEBI:15378"/>
        <dbReference type="ChEBI" id="CHEBI:16567"/>
        <dbReference type="ChEBI" id="CHEBI:29748"/>
        <dbReference type="ChEBI" id="CHEBI:29985"/>
        <dbReference type="ChEBI" id="CHEBI:58359"/>
        <dbReference type="EC" id="4.1.3.27"/>
    </reaction>
</comment>
<dbReference type="InterPro" id="IPR019999">
    <property type="entry name" value="Anth_synth_I-like"/>
</dbReference>
<feature type="domain" description="Anthranilate synthase component I N-terminal" evidence="6">
    <location>
        <begin position="125"/>
        <end position="212"/>
    </location>
</feature>
<keyword evidence="3" id="KW-0028">Amino-acid biosynthesis</keyword>
<dbReference type="Pfam" id="PF00425">
    <property type="entry name" value="Chorismate_bind"/>
    <property type="match status" value="1"/>
</dbReference>
<dbReference type="RefSeq" id="WP_188577472.1">
    <property type="nucleotide sequence ID" value="NZ_BMDZ01000020.1"/>
</dbReference>
<dbReference type="NCBIfam" id="NF010081">
    <property type="entry name" value="PRK13566.1"/>
    <property type="match status" value="1"/>
</dbReference>
<protein>
    <recommendedName>
        <fullName evidence="2 3">Anthranilate synthase</fullName>
        <ecNumber evidence="2 3">4.1.3.27</ecNumber>
    </recommendedName>
</protein>
<evidence type="ECO:0000259" key="4">
    <source>
        <dbReference type="Pfam" id="PF00117"/>
    </source>
</evidence>
<evidence type="ECO:0000256" key="3">
    <source>
        <dbReference type="PIRNR" id="PIRNR036934"/>
    </source>
</evidence>
<dbReference type="PIRSF" id="PIRSF036934">
    <property type="entry name" value="TrpE-G"/>
    <property type="match status" value="1"/>
</dbReference>
<feature type="domain" description="Glutamine amidotransferase" evidence="4">
    <location>
        <begin position="536"/>
        <end position="709"/>
    </location>
</feature>
<dbReference type="InterPro" id="IPR005801">
    <property type="entry name" value="ADC_synthase"/>
</dbReference>
<dbReference type="PROSITE" id="PS51273">
    <property type="entry name" value="GATASE_TYPE_1"/>
    <property type="match status" value="1"/>
</dbReference>
<proteinExistence type="predicted"/>
<organism evidence="7 8">
    <name type="scientific">Tistrella bauzanensis</name>
    <dbReference type="NCBI Taxonomy" id="657419"/>
    <lineage>
        <taxon>Bacteria</taxon>
        <taxon>Pseudomonadati</taxon>
        <taxon>Pseudomonadota</taxon>
        <taxon>Alphaproteobacteria</taxon>
        <taxon>Geminicoccales</taxon>
        <taxon>Geminicoccaceae</taxon>
        <taxon>Tistrella</taxon>
    </lineage>
</organism>
<name>A0ABQ1IFK4_9PROT</name>
<dbReference type="PANTHER" id="PTHR11236">
    <property type="entry name" value="AMINOBENZOATE/ANTHRANILATE SYNTHASE"/>
    <property type="match status" value="1"/>
</dbReference>
<dbReference type="EC" id="4.1.3.27" evidence="2 3"/>
<evidence type="ECO:0000313" key="7">
    <source>
        <dbReference type="EMBL" id="GGB38954.1"/>
    </source>
</evidence>
<comment type="caution">
    <text evidence="7">The sequence shown here is derived from an EMBL/GenBank/DDBJ whole genome shotgun (WGS) entry which is preliminary data.</text>
</comment>
<dbReference type="InterPro" id="IPR006221">
    <property type="entry name" value="TrpG/PapA_dom"/>
</dbReference>